<protein>
    <submittedName>
        <fullName evidence="1">Uncharacterized protein</fullName>
    </submittedName>
</protein>
<feature type="non-terminal residue" evidence="1">
    <location>
        <position position="62"/>
    </location>
</feature>
<gene>
    <name evidence="1" type="ORF">A9R00_03405</name>
</gene>
<organism evidence="1 2">
    <name type="scientific">Oleispira antarctica</name>
    <dbReference type="NCBI Taxonomy" id="188908"/>
    <lineage>
        <taxon>Bacteria</taxon>
        <taxon>Pseudomonadati</taxon>
        <taxon>Pseudomonadota</taxon>
        <taxon>Gammaproteobacteria</taxon>
        <taxon>Oceanospirillales</taxon>
        <taxon>Oceanospirillaceae</taxon>
        <taxon>Oleispira</taxon>
    </lineage>
</organism>
<dbReference type="AlphaFoldDB" id="A0A1Y5HV50"/>
<comment type="caution">
    <text evidence="1">The sequence shown here is derived from an EMBL/GenBank/DDBJ whole genome shotgun (WGS) entry which is preliminary data.</text>
</comment>
<evidence type="ECO:0000313" key="2">
    <source>
        <dbReference type="Proteomes" id="UP000227088"/>
    </source>
</evidence>
<dbReference type="EMBL" id="MABE01000197">
    <property type="protein sequence ID" value="OUS40950.1"/>
    <property type="molecule type" value="Genomic_DNA"/>
</dbReference>
<accession>A0A1Y5HV50</accession>
<evidence type="ECO:0000313" key="1">
    <source>
        <dbReference type="EMBL" id="OUS40950.1"/>
    </source>
</evidence>
<name>A0A1Y5HV50_OLEAN</name>
<reference evidence="2" key="1">
    <citation type="journal article" date="2017" name="Proc. Natl. Acad. Sci. U.S.A.">
        <title>Simulation of Deepwater Horizon oil plume reveals substrate specialization within a complex community of hydrocarbon degraders.</title>
        <authorList>
            <person name="Hu P."/>
            <person name="Dubinsky E.A."/>
            <person name="Probst A.J."/>
            <person name="Wang J."/>
            <person name="Sieber C.M.K."/>
            <person name="Tom L.M."/>
            <person name="Gardinali P."/>
            <person name="Banfield J.F."/>
            <person name="Atlas R.M."/>
            <person name="Andersen G.L."/>
        </authorList>
    </citation>
    <scope>NUCLEOTIDE SEQUENCE [LARGE SCALE GENOMIC DNA]</scope>
</reference>
<dbReference type="Proteomes" id="UP000227088">
    <property type="component" value="Unassembled WGS sequence"/>
</dbReference>
<proteinExistence type="predicted"/>
<sequence>MATVCLNKSMPSVKDCLPVFQTWHPTTEINKEDILASVTFERPVINFSALEHIKSIRESMDT</sequence>